<feature type="domain" description="Dynamin N-terminal" evidence="2">
    <location>
        <begin position="49"/>
        <end position="205"/>
    </location>
</feature>
<evidence type="ECO:0000313" key="3">
    <source>
        <dbReference type="EMBL" id="APC40005.1"/>
    </source>
</evidence>
<dbReference type="OrthoDB" id="9802035at2"/>
<keyword evidence="1" id="KW-0812">Transmembrane</keyword>
<reference evidence="4" key="1">
    <citation type="journal article" date="2016" name="Front. Microbiol.">
        <title>Complete Genome Sequence of Clostridium estertheticum DSM 8809, a Microbe Identified in Spoiled Vacuum Packed Beef.</title>
        <authorList>
            <person name="Yu Z."/>
            <person name="Gunn L."/>
            <person name="Brennan E."/>
            <person name="Reid R."/>
            <person name="Wall P.G."/>
            <person name="Gaora O.P."/>
            <person name="Hurley D."/>
            <person name="Bolton D."/>
            <person name="Fanning S."/>
        </authorList>
    </citation>
    <scope>NUCLEOTIDE SEQUENCE [LARGE SCALE GENOMIC DNA]</scope>
    <source>
        <strain evidence="4">DSM 8809</strain>
    </source>
</reference>
<organism evidence="3 4">
    <name type="scientific">Clostridium estertheticum subsp. estertheticum</name>
    <dbReference type="NCBI Taxonomy" id="1552"/>
    <lineage>
        <taxon>Bacteria</taxon>
        <taxon>Bacillati</taxon>
        <taxon>Bacillota</taxon>
        <taxon>Clostridia</taxon>
        <taxon>Eubacteriales</taxon>
        <taxon>Clostridiaceae</taxon>
        <taxon>Clostridium</taxon>
    </lineage>
</organism>
<protein>
    <recommendedName>
        <fullName evidence="2">Dynamin N-terminal domain-containing protein</fullName>
    </recommendedName>
</protein>
<dbReference type="Proteomes" id="UP000182569">
    <property type="component" value="Chromosome"/>
</dbReference>
<dbReference type="InterPro" id="IPR027417">
    <property type="entry name" value="P-loop_NTPase"/>
</dbReference>
<dbReference type="KEGG" id="ceu:A7L45_07965"/>
<name>A0A1J0GFA0_9CLOT</name>
<evidence type="ECO:0000259" key="2">
    <source>
        <dbReference type="Pfam" id="PF00350"/>
    </source>
</evidence>
<dbReference type="STRING" id="1552.A7L45_07965"/>
<dbReference type="InterPro" id="IPR051943">
    <property type="entry name" value="TRAFAC_Dynamin-like_GTPase"/>
</dbReference>
<dbReference type="Pfam" id="PF00350">
    <property type="entry name" value="Dynamin_N"/>
    <property type="match status" value="1"/>
</dbReference>
<dbReference type="PANTHER" id="PTHR43681:SF1">
    <property type="entry name" value="SARCALUMENIN"/>
    <property type="match status" value="1"/>
</dbReference>
<sequence length="600" mass="68086">MKTFDELKEEMELSIKELINEILIHIPESMQKKYSEDLLEDLQNEFYTVVVLGEFKRGKSTFVNSLLGENLLPVDVTPTTATINAMLWNEERQMSVYNMDGTVEKLELNNQYLKKYVAGTDFDPNTIQYIKVGMPSEILKNNVVLVDTPGVDDLNQQRVDVTYKFIPRADAVLFLLDATSPVRRTEKEFIEDNLLSKGIDKIMFIANFIDQIDEDELEEVVDDISDRLKNALGGREVQLFGISARNALEARINGDELLLEQSGILLVEDAMTKLIDSGAQTEEKISRYKKRFIMILNASERELESLILIESASVDELQSGLENISKMIKEEERRKEALGEYVRRQEYEMIAIVRKSVNHFGENLRNDILEKVEEFKGVDFKEFIEKYLPRMIKRGVNGWIEQNMGGISKMLQMLERELALGLSKHFNASFTKFNLDIGFVEVDKTKLYSFQIKAEDISRTPITAGVIAASLGTVGALMVGSVLLPFVGMAGYPFISKKMMQGKLAAAKVKLLPELNIALDTVVENFSSGLDDLVLSKTKEIKNACSETYDKLINSKLLVIQREIKEKQNLSFNSKGRIDTFNKSIDNINKLRKIINEGGM</sequence>
<feature type="transmembrane region" description="Helical" evidence="1">
    <location>
        <begin position="466"/>
        <end position="495"/>
    </location>
</feature>
<keyword evidence="1" id="KW-0472">Membrane</keyword>
<dbReference type="RefSeq" id="WP_071612299.1">
    <property type="nucleotide sequence ID" value="NZ_CP015756.1"/>
</dbReference>
<gene>
    <name evidence="3" type="ORF">A7L45_07965</name>
</gene>
<dbReference type="SUPFAM" id="SSF52540">
    <property type="entry name" value="P-loop containing nucleoside triphosphate hydrolases"/>
    <property type="match status" value="1"/>
</dbReference>
<dbReference type="CDD" id="cd09912">
    <property type="entry name" value="DLP_2"/>
    <property type="match status" value="1"/>
</dbReference>
<dbReference type="Gene3D" id="3.40.50.300">
    <property type="entry name" value="P-loop containing nucleotide triphosphate hydrolases"/>
    <property type="match status" value="1"/>
</dbReference>
<evidence type="ECO:0000313" key="4">
    <source>
        <dbReference type="Proteomes" id="UP000182569"/>
    </source>
</evidence>
<evidence type="ECO:0000256" key="1">
    <source>
        <dbReference type="SAM" id="Phobius"/>
    </source>
</evidence>
<accession>A0A1J0GFA0</accession>
<dbReference type="AlphaFoldDB" id="A0A1J0GFA0"/>
<dbReference type="InterPro" id="IPR045063">
    <property type="entry name" value="Dynamin_N"/>
</dbReference>
<proteinExistence type="predicted"/>
<dbReference type="PANTHER" id="PTHR43681">
    <property type="entry name" value="TRANSMEMBRANE GTPASE FZO"/>
    <property type="match status" value="1"/>
</dbReference>
<keyword evidence="1" id="KW-1133">Transmembrane helix</keyword>
<dbReference type="EMBL" id="CP015756">
    <property type="protein sequence ID" value="APC40005.1"/>
    <property type="molecule type" value="Genomic_DNA"/>
</dbReference>
<keyword evidence="4" id="KW-1185">Reference proteome</keyword>